<gene>
    <name evidence="4" type="ORF">AOG27_19450</name>
    <name evidence="5" type="ORF">PQI24_16905</name>
</gene>
<evidence type="ECO:0000256" key="1">
    <source>
        <dbReference type="ARBA" id="ARBA00001946"/>
    </source>
</evidence>
<dbReference type="EMBL" id="LJTC01000016">
    <property type="protein sequence ID" value="KPM79699.1"/>
    <property type="molecule type" value="Genomic_DNA"/>
</dbReference>
<keyword evidence="3" id="KW-0460">Magnesium</keyword>
<dbReference type="SUPFAM" id="SSF56784">
    <property type="entry name" value="HAD-like"/>
    <property type="match status" value="1"/>
</dbReference>
<evidence type="ECO:0000313" key="4">
    <source>
        <dbReference type="EMBL" id="KPM79699.1"/>
    </source>
</evidence>
<dbReference type="PANTHER" id="PTHR46470:SF4">
    <property type="entry name" value="5-AMINO-6-(5-PHOSPHO-D-RIBITYLAMINO)URACIL PHOSPHATASE YIGB"/>
    <property type="match status" value="1"/>
</dbReference>
<evidence type="ECO:0000313" key="5">
    <source>
        <dbReference type="EMBL" id="MEJ6497726.1"/>
    </source>
</evidence>
<evidence type="ECO:0000256" key="2">
    <source>
        <dbReference type="ARBA" id="ARBA00022801"/>
    </source>
</evidence>
<dbReference type="NCBIfam" id="TIGR01549">
    <property type="entry name" value="HAD-SF-IA-v1"/>
    <property type="match status" value="1"/>
</dbReference>
<organism evidence="4 6">
    <name type="scientific">Pseudoalteromonas lipolytica</name>
    <dbReference type="NCBI Taxonomy" id="570156"/>
    <lineage>
        <taxon>Bacteria</taxon>
        <taxon>Pseudomonadati</taxon>
        <taxon>Pseudomonadota</taxon>
        <taxon>Gammaproteobacteria</taxon>
        <taxon>Alteromonadales</taxon>
        <taxon>Pseudoalteromonadaceae</taxon>
        <taxon>Pseudoalteromonas</taxon>
    </lineage>
</organism>
<evidence type="ECO:0000313" key="6">
    <source>
        <dbReference type="Proteomes" id="UP000050378"/>
    </source>
</evidence>
<dbReference type="STRING" id="570156.AOG27_19450"/>
<accession>A0A0P7DZN4</accession>
<keyword evidence="2 5" id="KW-0378">Hydrolase</keyword>
<dbReference type="OrthoDB" id="367448at2"/>
<dbReference type="GO" id="GO:0016787">
    <property type="term" value="F:hydrolase activity"/>
    <property type="evidence" value="ECO:0007669"/>
    <property type="project" value="UniProtKB-KW"/>
</dbReference>
<keyword evidence="7" id="KW-1185">Reference proteome</keyword>
<dbReference type="InterPro" id="IPR006439">
    <property type="entry name" value="HAD-SF_hydro_IA"/>
</dbReference>
<dbReference type="Pfam" id="PF00702">
    <property type="entry name" value="Hydrolase"/>
    <property type="match status" value="1"/>
</dbReference>
<dbReference type="SFLD" id="SFLDS00003">
    <property type="entry name" value="Haloacid_Dehalogenase"/>
    <property type="match status" value="1"/>
</dbReference>
<evidence type="ECO:0000313" key="7">
    <source>
        <dbReference type="Proteomes" id="UP001377972"/>
    </source>
</evidence>
<reference evidence="4 6" key="1">
    <citation type="submission" date="2015-09" db="EMBL/GenBank/DDBJ databases">
        <title>Draft Genome Sequence of Pseudoalteromonas lipolytica UCD-48B.</title>
        <authorList>
            <person name="Krusor M."/>
            <person name="Coil D.A."/>
            <person name="Lang J.M."/>
            <person name="Eisen J.A."/>
            <person name="Alexiev A."/>
        </authorList>
    </citation>
    <scope>NUCLEOTIDE SEQUENCE [LARGE SCALE GENOMIC DNA]</scope>
    <source>
        <strain evidence="4 6">UCD-48B</strain>
    </source>
</reference>
<proteinExistence type="predicted"/>
<dbReference type="Proteomes" id="UP001377972">
    <property type="component" value="Unassembled WGS sequence"/>
</dbReference>
<dbReference type="InterPro" id="IPR051400">
    <property type="entry name" value="HAD-like_hydrolase"/>
</dbReference>
<dbReference type="PANTHER" id="PTHR46470">
    <property type="entry name" value="N-ACYLNEURAMINATE-9-PHOSPHATASE"/>
    <property type="match status" value="1"/>
</dbReference>
<comment type="caution">
    <text evidence="4">The sequence shown here is derived from an EMBL/GenBank/DDBJ whole genome shotgun (WGS) entry which is preliminary data.</text>
</comment>
<dbReference type="RefSeq" id="WP_054554655.1">
    <property type="nucleotide sequence ID" value="NZ_JAQPZS010000019.1"/>
</dbReference>
<name>A0A0P7DZN4_9GAMM</name>
<evidence type="ECO:0000256" key="3">
    <source>
        <dbReference type="ARBA" id="ARBA00022842"/>
    </source>
</evidence>
<dbReference type="Gene3D" id="1.20.120.1600">
    <property type="match status" value="1"/>
</dbReference>
<comment type="cofactor">
    <cofactor evidence="1">
        <name>Mg(2+)</name>
        <dbReference type="ChEBI" id="CHEBI:18420"/>
    </cofactor>
</comment>
<dbReference type="SFLD" id="SFLDG01129">
    <property type="entry name" value="C1.5:_HAD__Beta-PGM__Phosphata"/>
    <property type="match status" value="1"/>
</dbReference>
<protein>
    <submittedName>
        <fullName evidence="5">HAD-IA family hydrolase</fullName>
    </submittedName>
    <submittedName>
        <fullName evidence="4">Haloacid dehalogenase</fullName>
    </submittedName>
</protein>
<dbReference type="GO" id="GO:0009231">
    <property type="term" value="P:riboflavin biosynthetic process"/>
    <property type="evidence" value="ECO:0007669"/>
    <property type="project" value="TreeGrafter"/>
</dbReference>
<dbReference type="PATRIC" id="fig|570156.3.peg.1816"/>
<dbReference type="InterPro" id="IPR036412">
    <property type="entry name" value="HAD-like_sf"/>
</dbReference>
<dbReference type="EMBL" id="JAQPZS010000019">
    <property type="protein sequence ID" value="MEJ6497726.1"/>
    <property type="molecule type" value="Genomic_DNA"/>
</dbReference>
<dbReference type="Proteomes" id="UP000050378">
    <property type="component" value="Unassembled WGS sequence"/>
</dbReference>
<reference evidence="5 7" key="2">
    <citation type="submission" date="2023-01" db="EMBL/GenBank/DDBJ databases">
        <title>Trichodesmium-associated heterotrophic epibiont bacteria.</title>
        <authorList>
            <person name="Cleveland C.S."/>
            <person name="Webb E.A."/>
        </authorList>
    </citation>
    <scope>NUCLEOTIDE SEQUENCE [LARGE SCALE GENOMIC DNA]</scope>
    <source>
        <strain evidence="5 7">USCH2</strain>
    </source>
</reference>
<dbReference type="AlphaFoldDB" id="A0A0P7DZN4"/>
<sequence>MIRFNRALSPVSVLSFDLDDTLYNNHPIIKSALQAQADYLEALDQWPADSMSYWLTCRDKALKHDATLIDDVTRWRQAALHYAMTDLGFSAEQAQLHAENAYQAFADARSQITVTDEVLELLTNLSKHYRLIAITNGNVEVEKFNLNGVFELVLQAGPHGKAKPHSALFDSAAKHLKVPHKEILHIGDSLDTDVQGANNAGCQSVWLNNQATQYRYQGLADIEISNIMALNHLVKK</sequence>
<dbReference type="Gene3D" id="3.40.50.1000">
    <property type="entry name" value="HAD superfamily/HAD-like"/>
    <property type="match status" value="1"/>
</dbReference>
<dbReference type="InterPro" id="IPR023214">
    <property type="entry name" value="HAD_sf"/>
</dbReference>